<keyword evidence="2" id="KW-1185">Reference proteome</keyword>
<comment type="caution">
    <text evidence="1">The sequence shown here is derived from an EMBL/GenBank/DDBJ whole genome shotgun (WGS) entry which is preliminary data.</text>
</comment>
<dbReference type="Proteomes" id="UP000593573">
    <property type="component" value="Unassembled WGS sequence"/>
</dbReference>
<organism evidence="1 2">
    <name type="scientific">Gossypium klotzschianum</name>
    <dbReference type="NCBI Taxonomy" id="34286"/>
    <lineage>
        <taxon>Eukaryota</taxon>
        <taxon>Viridiplantae</taxon>
        <taxon>Streptophyta</taxon>
        <taxon>Embryophyta</taxon>
        <taxon>Tracheophyta</taxon>
        <taxon>Spermatophyta</taxon>
        <taxon>Magnoliopsida</taxon>
        <taxon>eudicotyledons</taxon>
        <taxon>Gunneridae</taxon>
        <taxon>Pentapetalae</taxon>
        <taxon>rosids</taxon>
        <taxon>malvids</taxon>
        <taxon>Malvales</taxon>
        <taxon>Malvaceae</taxon>
        <taxon>Malvoideae</taxon>
        <taxon>Gossypium</taxon>
    </lineage>
</organism>
<evidence type="ECO:0000313" key="1">
    <source>
        <dbReference type="EMBL" id="MBA0669068.1"/>
    </source>
</evidence>
<sequence length="38" mass="4274">MGVDSMAALRRNVPLDLRIYDVEMEVLQYSVSAMAICI</sequence>
<dbReference type="OrthoDB" id="10407226at2759"/>
<protein>
    <submittedName>
        <fullName evidence="1">Uncharacterized protein</fullName>
    </submittedName>
</protein>
<evidence type="ECO:0000313" key="2">
    <source>
        <dbReference type="Proteomes" id="UP000593573"/>
    </source>
</evidence>
<dbReference type="EMBL" id="JABFAB010000013">
    <property type="protein sequence ID" value="MBA0669068.1"/>
    <property type="molecule type" value="Genomic_DNA"/>
</dbReference>
<reference evidence="1 2" key="1">
    <citation type="journal article" date="2019" name="Genome Biol. Evol.">
        <title>Insights into the evolution of the New World diploid cottons (Gossypium, subgenus Houzingenia) based on genome sequencing.</title>
        <authorList>
            <person name="Grover C.E."/>
            <person name="Arick M.A. 2nd"/>
            <person name="Thrash A."/>
            <person name="Conover J.L."/>
            <person name="Sanders W.S."/>
            <person name="Peterson D.G."/>
            <person name="Frelichowski J.E."/>
            <person name="Scheffler J.A."/>
            <person name="Scheffler B.E."/>
            <person name="Wendel J.F."/>
        </authorList>
    </citation>
    <scope>NUCLEOTIDE SEQUENCE [LARGE SCALE GENOMIC DNA]</scope>
    <source>
        <strain evidence="1">57</strain>
        <tissue evidence="1">Leaf</tissue>
    </source>
</reference>
<proteinExistence type="predicted"/>
<gene>
    <name evidence="1" type="ORF">Goklo_001921</name>
</gene>
<dbReference type="AlphaFoldDB" id="A0A7J8W242"/>
<accession>A0A7J8W242</accession>
<name>A0A7J8W242_9ROSI</name>